<proteinExistence type="predicted"/>
<dbReference type="AlphaFoldDB" id="A0A6P1ZAG9"/>
<dbReference type="OrthoDB" id="9095397at2"/>
<accession>A0A6P1ZAG9</accession>
<reference evidence="1 2" key="1">
    <citation type="submission" date="2018-06" db="EMBL/GenBank/DDBJ databases">
        <title>Complete genome of Desulfovibrio marinus P48SEP.</title>
        <authorList>
            <person name="Crispim J.S."/>
            <person name="Vidigal P.M.P."/>
            <person name="Silva L.C.F."/>
            <person name="Araujo L.C."/>
            <person name="Laguardia C.N."/>
            <person name="Dias R.S."/>
            <person name="Sousa M.P."/>
            <person name="Paula S.O."/>
            <person name="Silva C."/>
        </authorList>
    </citation>
    <scope>NUCLEOTIDE SEQUENCE [LARGE SCALE GENOMIC DNA]</scope>
    <source>
        <strain evidence="1 2">P48SEP</strain>
    </source>
</reference>
<protein>
    <submittedName>
        <fullName evidence="1">Uncharacterized protein</fullName>
    </submittedName>
</protein>
<dbReference type="Proteomes" id="UP000434052">
    <property type="component" value="Unassembled WGS sequence"/>
</dbReference>
<sequence length="192" mass="21841">MTRDPVEDALSKDEICSAIEGLSDEEWCRLNKGSSALARFSSLSPEDLIQEAIVRALDGRRKYKRDLQMIVFLMGIMKSIVSSEAKASERHKEISLQVYNPGTQEEYQAGIADERATPERETIARLDLAKIKSEIPFLFVEDSEEVQLFVMGVVEGMTKEEVQRISGLYGNEYDSARRLFRRRIEKAFPGGW</sequence>
<evidence type="ECO:0000313" key="2">
    <source>
        <dbReference type="Proteomes" id="UP000434052"/>
    </source>
</evidence>
<organism evidence="1 2">
    <name type="scientific">Oceanidesulfovibrio marinus</name>
    <dbReference type="NCBI Taxonomy" id="370038"/>
    <lineage>
        <taxon>Bacteria</taxon>
        <taxon>Pseudomonadati</taxon>
        <taxon>Thermodesulfobacteriota</taxon>
        <taxon>Desulfovibrionia</taxon>
        <taxon>Desulfovibrionales</taxon>
        <taxon>Desulfovibrionaceae</taxon>
        <taxon>Oceanidesulfovibrio</taxon>
    </lineage>
</organism>
<name>A0A6P1ZAG9_9BACT</name>
<comment type="caution">
    <text evidence="1">The sequence shown here is derived from an EMBL/GenBank/DDBJ whole genome shotgun (WGS) entry which is preliminary data.</text>
</comment>
<dbReference type="RefSeq" id="WP_144307332.1">
    <property type="nucleotide sequence ID" value="NZ_QMIF01000022.1"/>
</dbReference>
<dbReference type="EMBL" id="QMIF01000022">
    <property type="protein sequence ID" value="TVM30542.1"/>
    <property type="molecule type" value="Genomic_DNA"/>
</dbReference>
<evidence type="ECO:0000313" key="1">
    <source>
        <dbReference type="EMBL" id="TVM30542.1"/>
    </source>
</evidence>
<gene>
    <name evidence="1" type="ORF">DQK91_20780</name>
</gene>